<accession>A0A0B5ANC0</accession>
<dbReference type="CDD" id="cd00118">
    <property type="entry name" value="LysM"/>
    <property type="match status" value="1"/>
</dbReference>
<keyword evidence="3" id="KW-1185">Reference proteome</keyword>
<dbReference type="InterPro" id="IPR018392">
    <property type="entry name" value="LysM"/>
</dbReference>
<dbReference type="Pfam" id="PF01476">
    <property type="entry name" value="LysM"/>
    <property type="match status" value="1"/>
</dbReference>
<dbReference type="BioCyc" id="JESP1508404:G14D9-11579-MONOMER"/>
<evidence type="ECO:0000313" key="2">
    <source>
        <dbReference type="EMBL" id="AJD91641.1"/>
    </source>
</evidence>
<dbReference type="PANTHER" id="PTHR33734:SF34">
    <property type="entry name" value="SPOIVD-ASSOCIATED FACTOR A"/>
    <property type="match status" value="1"/>
</dbReference>
<dbReference type="PANTHER" id="PTHR33734">
    <property type="entry name" value="LYSM DOMAIN-CONTAINING GPI-ANCHORED PROTEIN 2"/>
    <property type="match status" value="1"/>
</dbReference>
<dbReference type="NCBIfam" id="TIGR02899">
    <property type="entry name" value="spore_safA"/>
    <property type="match status" value="1"/>
</dbReference>
<organism evidence="2 3">
    <name type="scientific">Jeotgalibacillus malaysiensis</name>
    <dbReference type="NCBI Taxonomy" id="1508404"/>
    <lineage>
        <taxon>Bacteria</taxon>
        <taxon>Bacillati</taxon>
        <taxon>Bacillota</taxon>
        <taxon>Bacilli</taxon>
        <taxon>Bacillales</taxon>
        <taxon>Caryophanaceae</taxon>
        <taxon>Jeotgalibacillus</taxon>
    </lineage>
</organism>
<dbReference type="Proteomes" id="UP000031449">
    <property type="component" value="Chromosome"/>
</dbReference>
<dbReference type="OrthoDB" id="2033517at2"/>
<dbReference type="AlphaFoldDB" id="A0A0B5ANC0"/>
<dbReference type="InterPro" id="IPR036779">
    <property type="entry name" value="LysM_dom_sf"/>
</dbReference>
<evidence type="ECO:0000259" key="1">
    <source>
        <dbReference type="PROSITE" id="PS51782"/>
    </source>
</evidence>
<dbReference type="PROSITE" id="PS51782">
    <property type="entry name" value="LYSM"/>
    <property type="match status" value="1"/>
</dbReference>
<dbReference type="InterPro" id="IPR014248">
    <property type="entry name" value="Spore_coat_assembly_SafA"/>
</dbReference>
<gene>
    <name evidence="2" type="ORF">JMA_23240</name>
</gene>
<name>A0A0B5ANC0_9BACL</name>
<proteinExistence type="predicted"/>
<dbReference type="KEGG" id="jeo:JMA_23240"/>
<sequence>MKIHVVQKGDTLWTIAKNYQVSFEELKAANAYLADPDMIMPGMKIKIPDQKAAVKKMDVKKTELMHPYAGQKPAYQTLPEEAHVMPYGRVYDAGSA</sequence>
<protein>
    <submittedName>
        <fullName evidence="2">Morphogenetic protein associated with SpoVID</fullName>
    </submittedName>
</protein>
<dbReference type="HOGENOM" id="CLU_2355960_0_0_9"/>
<reference evidence="2 3" key="1">
    <citation type="submission" date="2014-08" db="EMBL/GenBank/DDBJ databases">
        <title>Complete genome of a marine bacteria Jeotgalibacillus malaysiensis.</title>
        <authorList>
            <person name="Yaakop A.S."/>
            <person name="Chan K.-G."/>
            <person name="Goh K.M."/>
        </authorList>
    </citation>
    <scope>NUCLEOTIDE SEQUENCE [LARGE SCALE GENOMIC DNA]</scope>
    <source>
        <strain evidence="2 3">D5</strain>
    </source>
</reference>
<evidence type="ECO:0000313" key="3">
    <source>
        <dbReference type="Proteomes" id="UP000031449"/>
    </source>
</evidence>
<dbReference type="SMART" id="SM00257">
    <property type="entry name" value="LysM"/>
    <property type="match status" value="1"/>
</dbReference>
<dbReference type="STRING" id="1508404.JMA_23240"/>
<feature type="domain" description="LysM" evidence="1">
    <location>
        <begin position="2"/>
        <end position="47"/>
    </location>
</feature>
<dbReference type="Gene3D" id="3.10.350.10">
    <property type="entry name" value="LysM domain"/>
    <property type="match status" value="1"/>
</dbReference>
<dbReference type="EMBL" id="CP009416">
    <property type="protein sequence ID" value="AJD91641.1"/>
    <property type="molecule type" value="Genomic_DNA"/>
</dbReference>
<dbReference type="SUPFAM" id="SSF54106">
    <property type="entry name" value="LysM domain"/>
    <property type="match status" value="1"/>
</dbReference>
<dbReference type="GO" id="GO:0008932">
    <property type="term" value="F:lytic endotransglycosylase activity"/>
    <property type="evidence" value="ECO:0007669"/>
    <property type="project" value="TreeGrafter"/>
</dbReference>